<feature type="transmembrane region" description="Helical" evidence="1">
    <location>
        <begin position="66"/>
        <end position="86"/>
    </location>
</feature>
<dbReference type="InterPro" id="IPR002656">
    <property type="entry name" value="Acyl_transf_3_dom"/>
</dbReference>
<feature type="transmembrane region" description="Helical" evidence="1">
    <location>
        <begin position="235"/>
        <end position="255"/>
    </location>
</feature>
<evidence type="ECO:0000313" key="4">
    <source>
        <dbReference type="Proteomes" id="UP001473063"/>
    </source>
</evidence>
<dbReference type="Pfam" id="PF01757">
    <property type="entry name" value="Acyl_transf_3"/>
    <property type="match status" value="1"/>
</dbReference>
<keyword evidence="3" id="KW-0012">Acyltransferase</keyword>
<protein>
    <submittedName>
        <fullName evidence="3">Acyltransferase</fullName>
        <ecNumber evidence="3">2.3.1.-</ecNumber>
    </submittedName>
</protein>
<feature type="transmembrane region" description="Helical" evidence="1">
    <location>
        <begin position="144"/>
        <end position="160"/>
    </location>
</feature>
<feature type="transmembrane region" description="Helical" evidence="1">
    <location>
        <begin position="303"/>
        <end position="323"/>
    </location>
</feature>
<keyword evidence="1" id="KW-1133">Transmembrane helix</keyword>
<feature type="transmembrane region" description="Helical" evidence="1">
    <location>
        <begin position="166"/>
        <end position="185"/>
    </location>
</feature>
<keyword evidence="1" id="KW-0812">Transmembrane</keyword>
<dbReference type="PANTHER" id="PTHR37312">
    <property type="entry name" value="MEMBRANE-BOUND ACYLTRANSFERASE YKRP-RELATED"/>
    <property type="match status" value="1"/>
</dbReference>
<gene>
    <name evidence="3" type="ORF">WMO28_09910</name>
</gene>
<proteinExistence type="predicted"/>
<keyword evidence="4" id="KW-1185">Reference proteome</keyword>
<name>A0ABV1BF45_9FIRM</name>
<reference evidence="3 4" key="1">
    <citation type="submission" date="2024-03" db="EMBL/GenBank/DDBJ databases">
        <title>Human intestinal bacterial collection.</title>
        <authorList>
            <person name="Pauvert C."/>
            <person name="Hitch T.C.A."/>
            <person name="Clavel T."/>
        </authorList>
    </citation>
    <scope>NUCLEOTIDE SEQUENCE [LARGE SCALE GENOMIC DNA]</scope>
    <source>
        <strain evidence="3 4">CLA-JM-H16</strain>
    </source>
</reference>
<dbReference type="RefSeq" id="WP_349056865.1">
    <property type="nucleotide sequence ID" value="NZ_JBBMEJ010000010.1"/>
</dbReference>
<keyword evidence="3" id="KW-0808">Transferase</keyword>
<feature type="domain" description="Acyltransferase 3" evidence="2">
    <location>
        <begin position="9"/>
        <end position="324"/>
    </location>
</feature>
<evidence type="ECO:0000259" key="2">
    <source>
        <dbReference type="Pfam" id="PF01757"/>
    </source>
</evidence>
<feature type="transmembrane region" description="Helical" evidence="1">
    <location>
        <begin position="117"/>
        <end position="137"/>
    </location>
</feature>
<sequence length="336" mass="38402">MEAKKRRLEYVDVAKGIGIICIILGHLGLASVNKVVFTFHVPVFFLITGYFTNSNRSTNDFIKNKVRTLIVPYFITSAVIIILGTLKGMGEGNAKIAFSEWLCAALYGAGDTYTTPFYIRGIGAIWFLWATFWGSIFLRISLKFHKLIRIVFVIGLFILGRELKKWFWFPLSIQAGACATLFMYIGYLFRQSEEKLKKISEETRIFCAFFALGVWISFIRQFQSFWLVNCDFGRGIIDIFGSVCACACVLMFSWIVEWKMGVIAKIIAFFGKYSIFILCIHITELNLLKWWEMTAGYGISSKYQLPSIIVGKFILDLGGAWILSRIKFVKKIFGMK</sequence>
<accession>A0ABV1BF45</accession>
<dbReference type="GO" id="GO:0016746">
    <property type="term" value="F:acyltransferase activity"/>
    <property type="evidence" value="ECO:0007669"/>
    <property type="project" value="UniProtKB-KW"/>
</dbReference>
<organism evidence="3 4">
    <name type="scientific">Blautia aquisgranensis</name>
    <dbReference type="NCBI Taxonomy" id="3133153"/>
    <lineage>
        <taxon>Bacteria</taxon>
        <taxon>Bacillati</taxon>
        <taxon>Bacillota</taxon>
        <taxon>Clostridia</taxon>
        <taxon>Lachnospirales</taxon>
        <taxon>Lachnospiraceae</taxon>
        <taxon>Blautia</taxon>
    </lineage>
</organism>
<evidence type="ECO:0000256" key="1">
    <source>
        <dbReference type="SAM" id="Phobius"/>
    </source>
</evidence>
<feature type="transmembrane region" description="Helical" evidence="1">
    <location>
        <begin position="205"/>
        <end position="223"/>
    </location>
</feature>
<dbReference type="InterPro" id="IPR052734">
    <property type="entry name" value="Nod_factor_acetyltransferase"/>
</dbReference>
<evidence type="ECO:0000313" key="3">
    <source>
        <dbReference type="EMBL" id="MEQ2371254.1"/>
    </source>
</evidence>
<comment type="caution">
    <text evidence="3">The sequence shown here is derived from an EMBL/GenBank/DDBJ whole genome shotgun (WGS) entry which is preliminary data.</text>
</comment>
<keyword evidence="1" id="KW-0472">Membrane</keyword>
<dbReference type="Proteomes" id="UP001473063">
    <property type="component" value="Unassembled WGS sequence"/>
</dbReference>
<dbReference type="EMBL" id="JBBMEJ010000010">
    <property type="protein sequence ID" value="MEQ2371254.1"/>
    <property type="molecule type" value="Genomic_DNA"/>
</dbReference>
<feature type="transmembrane region" description="Helical" evidence="1">
    <location>
        <begin position="262"/>
        <end position="283"/>
    </location>
</feature>
<feature type="transmembrane region" description="Helical" evidence="1">
    <location>
        <begin position="12"/>
        <end position="29"/>
    </location>
</feature>
<dbReference type="PANTHER" id="PTHR37312:SF1">
    <property type="entry name" value="MEMBRANE-BOUND ACYLTRANSFERASE YKRP-RELATED"/>
    <property type="match status" value="1"/>
</dbReference>
<feature type="transmembrane region" description="Helical" evidence="1">
    <location>
        <begin position="35"/>
        <end position="54"/>
    </location>
</feature>
<dbReference type="EC" id="2.3.1.-" evidence="3"/>